<evidence type="ECO:0000256" key="4">
    <source>
        <dbReference type="ARBA" id="ARBA00011738"/>
    </source>
</evidence>
<proteinExistence type="inferred from homology"/>
<comment type="cofactor">
    <cofactor evidence="1">
        <name>Mg(2+)</name>
        <dbReference type="ChEBI" id="CHEBI:18420"/>
    </cofactor>
</comment>
<evidence type="ECO:0000256" key="6">
    <source>
        <dbReference type="ARBA" id="ARBA00022801"/>
    </source>
</evidence>
<dbReference type="Gene3D" id="3.40.50.1000">
    <property type="entry name" value="HAD superfamily/HAD-like"/>
    <property type="match status" value="1"/>
</dbReference>
<feature type="region of interest" description="Disordered" evidence="9">
    <location>
        <begin position="371"/>
        <end position="390"/>
    </location>
</feature>
<dbReference type="Pfam" id="PF05116">
    <property type="entry name" value="S6PP"/>
    <property type="match status" value="1"/>
</dbReference>
<sequence length="552" mass="61225">MLSSRHFVSGVSSIQSLSRSAGCASSDCPAALVTSTSPRTRRRMLCFPLVGRPNCALSPMPASLRNDSFEVGGFGFVETRGLKRDAPLTTPRAGGGSVDLAITTNEPIHLMVVSDLDFTMVDHNDSESTDLLRFNMLWAADYAHNSLLVFSSGRSPEKYQQLRREVPLLTPDVGIFSVGTEILYGSSLDPDVGWENYLNEGWNRDLVLEEAQKFPALRFQEDSEQRPHKVSFFVEKDLAKDIVRDLTQRLKDCGLKVKLIYSGGYALDVLPQGAGKGEALAYLLKQLKEKNKIPKETLVCGDSGNDAELYTVEGVKGVIVGNAMEELLHWYDALQSKDHIFKATQRCAGGIIQAIEHFALGSYEVPADRIKNSSTTFDPESSDRKPASGSATREIVDVNTALVMWVNGDIPNTDAAHNRILGVMAEDGTMVYPWGEERLLRKSVVSYKSKHGLKKDSKVQVWMDCIKEQKLADNIILVSWQSWQQSTSGENRKGNFATAILRTKMGTPNGLEWVRVHETPRQLELTAFTMLIRNLELAKRFGFACEDPKAVE</sequence>
<name>A0A176WG73_MARPO</name>
<evidence type="ECO:0000256" key="5">
    <source>
        <dbReference type="ARBA" id="ARBA00013112"/>
    </source>
</evidence>
<comment type="catalytic activity">
    <reaction evidence="8">
        <text>sucrose 6(F)-phosphate + H2O = sucrose + phosphate</text>
        <dbReference type="Rhea" id="RHEA:19289"/>
        <dbReference type="ChEBI" id="CHEBI:15377"/>
        <dbReference type="ChEBI" id="CHEBI:17992"/>
        <dbReference type="ChEBI" id="CHEBI:43474"/>
        <dbReference type="ChEBI" id="CHEBI:57723"/>
        <dbReference type="EC" id="3.1.3.24"/>
    </reaction>
</comment>
<dbReference type="Proteomes" id="UP000077202">
    <property type="component" value="Unassembled WGS sequence"/>
</dbReference>
<dbReference type="SFLD" id="SFLDG01141">
    <property type="entry name" value="C2.B.1:_Sucrose_Phosphatase_Li"/>
    <property type="match status" value="1"/>
</dbReference>
<dbReference type="InterPro" id="IPR006379">
    <property type="entry name" value="HAD-SF_hydro_IIB"/>
</dbReference>
<comment type="pathway">
    <text evidence="2">Glycan biosynthesis; sucrose biosynthesis; sucrose from D-fructose 6-phosphate and UDP-alpha-D-glucose: step 2/2.</text>
</comment>
<dbReference type="InterPro" id="IPR006380">
    <property type="entry name" value="SPP-like_dom"/>
</dbReference>
<dbReference type="SUPFAM" id="SSF54427">
    <property type="entry name" value="NTF2-like"/>
    <property type="match status" value="1"/>
</dbReference>
<evidence type="ECO:0000256" key="3">
    <source>
        <dbReference type="ARBA" id="ARBA00007211"/>
    </source>
</evidence>
<dbReference type="NCBIfam" id="TIGR01484">
    <property type="entry name" value="HAD-SF-IIB"/>
    <property type="match status" value="1"/>
</dbReference>
<dbReference type="GO" id="GO:0005986">
    <property type="term" value="P:sucrose biosynthetic process"/>
    <property type="evidence" value="ECO:0007669"/>
    <property type="project" value="UniProtKB-UniPathway"/>
</dbReference>
<dbReference type="SUPFAM" id="SSF56784">
    <property type="entry name" value="HAD-like"/>
    <property type="match status" value="1"/>
</dbReference>
<dbReference type="InterPro" id="IPR012847">
    <property type="entry name" value="Sucrose_phosphatase_pln/cyn"/>
</dbReference>
<dbReference type="InterPro" id="IPR023214">
    <property type="entry name" value="HAD_sf"/>
</dbReference>
<dbReference type="GO" id="GO:0050307">
    <property type="term" value="F:sucrose-phosphate phosphatase activity"/>
    <property type="evidence" value="ECO:0007669"/>
    <property type="project" value="UniProtKB-EC"/>
</dbReference>
<comment type="caution">
    <text evidence="12">The sequence shown here is derived from an EMBL/GenBank/DDBJ whole genome shotgun (WGS) entry which is preliminary data.</text>
</comment>
<dbReference type="NCBIfam" id="TIGR01485">
    <property type="entry name" value="SPP_plant-cyano"/>
    <property type="match status" value="1"/>
</dbReference>
<dbReference type="SFLD" id="SFLDS00003">
    <property type="entry name" value="Haloacid_Dehalogenase"/>
    <property type="match status" value="1"/>
</dbReference>
<evidence type="ECO:0000259" key="11">
    <source>
        <dbReference type="Pfam" id="PF08472"/>
    </source>
</evidence>
<reference evidence="12" key="1">
    <citation type="submission" date="2016-03" db="EMBL/GenBank/DDBJ databases">
        <title>Mechanisms controlling the formation of the plant cell surface in tip-growing cells are functionally conserved among land plants.</title>
        <authorList>
            <person name="Honkanen S."/>
            <person name="Jones V.A."/>
            <person name="Morieri G."/>
            <person name="Champion C."/>
            <person name="Hetherington A.J."/>
            <person name="Kelly S."/>
            <person name="Saint-Marcoux D."/>
            <person name="Proust H."/>
            <person name="Prescott H."/>
            <person name="Dolan L."/>
        </authorList>
    </citation>
    <scope>NUCLEOTIDE SEQUENCE [LARGE SCALE GENOMIC DNA]</scope>
    <source>
        <tissue evidence="12">Whole gametophyte</tissue>
    </source>
</reference>
<dbReference type="InterPro" id="IPR032710">
    <property type="entry name" value="NTF2-like_dom_sf"/>
</dbReference>
<accession>A0A176WG73</accession>
<dbReference type="Gene3D" id="3.10.450.50">
    <property type="match status" value="1"/>
</dbReference>
<evidence type="ECO:0000313" key="12">
    <source>
        <dbReference type="EMBL" id="OAE32248.1"/>
    </source>
</evidence>
<dbReference type="SFLD" id="SFLDG01140">
    <property type="entry name" value="C2.B:_Phosphomannomutase_and_P"/>
    <property type="match status" value="1"/>
</dbReference>
<organism evidence="12 13">
    <name type="scientific">Marchantia polymorpha subsp. ruderalis</name>
    <dbReference type="NCBI Taxonomy" id="1480154"/>
    <lineage>
        <taxon>Eukaryota</taxon>
        <taxon>Viridiplantae</taxon>
        <taxon>Streptophyta</taxon>
        <taxon>Embryophyta</taxon>
        <taxon>Marchantiophyta</taxon>
        <taxon>Marchantiopsida</taxon>
        <taxon>Marchantiidae</taxon>
        <taxon>Marchantiales</taxon>
        <taxon>Marchantiaceae</taxon>
        <taxon>Marchantia</taxon>
    </lineage>
</organism>
<dbReference type="GO" id="GO:0000287">
    <property type="term" value="F:magnesium ion binding"/>
    <property type="evidence" value="ECO:0007669"/>
    <property type="project" value="InterPro"/>
</dbReference>
<dbReference type="InterPro" id="IPR051518">
    <property type="entry name" value="Sucrose_Phosphatase"/>
</dbReference>
<evidence type="ECO:0000256" key="8">
    <source>
        <dbReference type="ARBA" id="ARBA00048036"/>
    </source>
</evidence>
<evidence type="ECO:0000256" key="7">
    <source>
        <dbReference type="ARBA" id="ARBA00022842"/>
    </source>
</evidence>
<dbReference type="CDD" id="cd02605">
    <property type="entry name" value="HAD_SPP"/>
    <property type="match status" value="1"/>
</dbReference>
<dbReference type="AlphaFoldDB" id="A0A176WG73"/>
<evidence type="ECO:0000259" key="10">
    <source>
        <dbReference type="Pfam" id="PF05116"/>
    </source>
</evidence>
<keyword evidence="7" id="KW-0460">Magnesium</keyword>
<feature type="domain" description="Sucrose phosphatase-like" evidence="10">
    <location>
        <begin position="110"/>
        <end position="358"/>
    </location>
</feature>
<dbReference type="Pfam" id="PF08472">
    <property type="entry name" value="S6PP_C"/>
    <property type="match status" value="1"/>
</dbReference>
<feature type="domain" description="Sucrose-phosphatase C-terminal" evidence="11">
    <location>
        <begin position="392"/>
        <end position="520"/>
    </location>
</feature>
<evidence type="ECO:0000313" key="13">
    <source>
        <dbReference type="Proteomes" id="UP000077202"/>
    </source>
</evidence>
<comment type="subunit">
    <text evidence="4">Homodimer.</text>
</comment>
<gene>
    <name evidence="12" type="ORF">AXG93_1865s1050</name>
</gene>
<dbReference type="UniPathway" id="UPA00371">
    <property type="reaction ID" value="UER00546"/>
</dbReference>
<evidence type="ECO:0000256" key="2">
    <source>
        <dbReference type="ARBA" id="ARBA00005070"/>
    </source>
</evidence>
<dbReference type="Gene3D" id="3.90.1070.10">
    <property type="match status" value="1"/>
</dbReference>
<dbReference type="PANTHER" id="PTHR46521:SF14">
    <property type="entry name" value="SUCROSE-PHOSPHATE PHOSPHATASE"/>
    <property type="match status" value="1"/>
</dbReference>
<dbReference type="InterPro" id="IPR013679">
    <property type="entry name" value="SPP_C"/>
</dbReference>
<evidence type="ECO:0000256" key="9">
    <source>
        <dbReference type="SAM" id="MobiDB-lite"/>
    </source>
</evidence>
<dbReference type="PANTHER" id="PTHR46521">
    <property type="entry name" value="SUCROSE-PHOSPHATASE 2-RELATED"/>
    <property type="match status" value="1"/>
</dbReference>
<comment type="similarity">
    <text evidence="3">Belongs to the sucrose phosphatase family.</text>
</comment>
<protein>
    <recommendedName>
        <fullName evidence="5">sucrose-phosphate phosphatase</fullName>
        <ecNumber evidence="5">3.1.3.24</ecNumber>
    </recommendedName>
</protein>
<keyword evidence="13" id="KW-1185">Reference proteome</keyword>
<dbReference type="InterPro" id="IPR036412">
    <property type="entry name" value="HAD-like_sf"/>
</dbReference>
<dbReference type="EMBL" id="LVLJ01000872">
    <property type="protein sequence ID" value="OAE32248.1"/>
    <property type="molecule type" value="Genomic_DNA"/>
</dbReference>
<dbReference type="EC" id="3.1.3.24" evidence="5"/>
<keyword evidence="6" id="KW-0378">Hydrolase</keyword>
<evidence type="ECO:0000256" key="1">
    <source>
        <dbReference type="ARBA" id="ARBA00001946"/>
    </source>
</evidence>
<dbReference type="NCBIfam" id="TIGR01482">
    <property type="entry name" value="SPP-subfamily"/>
    <property type="match status" value="1"/>
</dbReference>